<dbReference type="EMBL" id="MU006571">
    <property type="protein sequence ID" value="KAF2747701.1"/>
    <property type="molecule type" value="Genomic_DNA"/>
</dbReference>
<dbReference type="SUPFAM" id="SSF53474">
    <property type="entry name" value="alpha/beta-Hydrolases"/>
    <property type="match status" value="1"/>
</dbReference>
<comment type="similarity">
    <text evidence="4">Belongs to the serine esterase family.</text>
</comment>
<keyword evidence="2 4" id="KW-0442">Lipid degradation</keyword>
<feature type="active site" description="Charge relay system" evidence="5">
    <location>
        <position position="433"/>
    </location>
</feature>
<dbReference type="Pfam" id="PF03403">
    <property type="entry name" value="PAF-AH_p_II"/>
    <property type="match status" value="1"/>
</dbReference>
<dbReference type="PANTHER" id="PTHR10272">
    <property type="entry name" value="PLATELET-ACTIVATING FACTOR ACETYLHYDROLASE"/>
    <property type="match status" value="1"/>
</dbReference>
<dbReference type="EC" id="3.1.1.47" evidence="4"/>
<feature type="active site" description="Nucleophile" evidence="5">
    <location>
        <position position="328"/>
    </location>
</feature>
<keyword evidence="1 4" id="KW-0378">Hydrolase</keyword>
<accession>A0A6A6VEV4</accession>
<evidence type="ECO:0000256" key="1">
    <source>
        <dbReference type="ARBA" id="ARBA00022801"/>
    </source>
</evidence>
<evidence type="ECO:0000256" key="4">
    <source>
        <dbReference type="PIRNR" id="PIRNR018169"/>
    </source>
</evidence>
<dbReference type="AlphaFoldDB" id="A0A6A6VEV4"/>
<sequence>MTWRRLLLLGSASTLFLFLVFTLTPIVSPLPRYTGPHEVGVLDVETEVERRRIWDARIKETGEPAFDLNTLAITLYYPSIPRPKTPGTKQPLARPWLPQPISLIGTGYARMLGIHWPPAQSLLTGILWLLGSSTVIPGIVDAPLIPASDAILVDPEKAAIVEPSEPLLKDADESKEDMERLEVRRNPSGTDKLPVVVFSHGMAGMSQSYSHYLGSIASHGYVVAAVEHRDGSGPGTIEHYANGTSKSVWHLQLQDLEADPPMTLSTLKTAQLSFREAEILETINFFSLLNSNTDQQKIKNLKPDSPEKTLPTFSSRLDLSQITIIGHSYGATGALQALRRASKSKPQASKNNINLPTDATITGGISLDPGKASGPLNTHIPCPLLVLQSGEWTNKAPSTDFYGLGPHWRVVRDLVANVPSKKGWFMTIPGTAHPSVTDAPLIVPWIMKMVTGTTLDAKTALEEYVDVSVRFLEYLRSGRKEGVLASEVTSEKGPLGKEGERGVVDGEAGGKWEVHVVPEE</sequence>
<comment type="catalytic activity">
    <reaction evidence="4">
        <text>a 1-O-alkyl-2-acetyl-sn-glycero-3-phosphocholine + H2O = a 1-O-alkyl-sn-glycero-3-phosphocholine + acetate + H(+)</text>
        <dbReference type="Rhea" id="RHEA:17777"/>
        <dbReference type="ChEBI" id="CHEBI:15377"/>
        <dbReference type="ChEBI" id="CHEBI:15378"/>
        <dbReference type="ChEBI" id="CHEBI:30089"/>
        <dbReference type="ChEBI" id="CHEBI:30909"/>
        <dbReference type="ChEBI" id="CHEBI:36707"/>
        <dbReference type="EC" id="3.1.1.47"/>
    </reaction>
</comment>
<name>A0A6A6VEV4_9PLEO</name>
<dbReference type="GO" id="GO:0003847">
    <property type="term" value="F:1-alkyl-2-acetylglycerophosphocholine esterase activity"/>
    <property type="evidence" value="ECO:0007669"/>
    <property type="project" value="UniProtKB-UniRule"/>
</dbReference>
<dbReference type="PIRSF" id="PIRSF018169">
    <property type="entry name" value="PAF_acetylhydrolase"/>
    <property type="match status" value="1"/>
</dbReference>
<gene>
    <name evidence="7" type="ORF">M011DRAFT_467314</name>
</gene>
<evidence type="ECO:0000256" key="3">
    <source>
        <dbReference type="ARBA" id="ARBA00023098"/>
    </source>
</evidence>
<evidence type="ECO:0000313" key="7">
    <source>
        <dbReference type="EMBL" id="KAF2747701.1"/>
    </source>
</evidence>
<dbReference type="Proteomes" id="UP000799440">
    <property type="component" value="Unassembled WGS sequence"/>
</dbReference>
<feature type="compositionally biased region" description="Basic and acidic residues" evidence="6">
    <location>
        <begin position="494"/>
        <end position="520"/>
    </location>
</feature>
<dbReference type="Gene3D" id="3.40.50.1820">
    <property type="entry name" value="alpha/beta hydrolase"/>
    <property type="match status" value="1"/>
</dbReference>
<dbReference type="InterPro" id="IPR029058">
    <property type="entry name" value="AB_hydrolase_fold"/>
</dbReference>
<keyword evidence="3 4" id="KW-0443">Lipid metabolism</keyword>
<evidence type="ECO:0000313" key="8">
    <source>
        <dbReference type="Proteomes" id="UP000799440"/>
    </source>
</evidence>
<dbReference type="GO" id="GO:0016042">
    <property type="term" value="P:lipid catabolic process"/>
    <property type="evidence" value="ECO:0007669"/>
    <property type="project" value="UniProtKB-KW"/>
</dbReference>
<dbReference type="OrthoDB" id="2363873at2759"/>
<proteinExistence type="inferred from homology"/>
<evidence type="ECO:0000256" key="6">
    <source>
        <dbReference type="SAM" id="MobiDB-lite"/>
    </source>
</evidence>
<dbReference type="InterPro" id="IPR016715">
    <property type="entry name" value="PAF_acetylhydro_eukaryote"/>
</dbReference>
<feature type="region of interest" description="Disordered" evidence="6">
    <location>
        <begin position="488"/>
        <end position="520"/>
    </location>
</feature>
<protein>
    <recommendedName>
        <fullName evidence="4">Putative phospholipase</fullName>
        <ecNumber evidence="4">3.1.1.47</ecNumber>
    </recommendedName>
</protein>
<dbReference type="PANTHER" id="PTHR10272:SF11">
    <property type="entry name" value="PHOSPHOLIPASE-RELATED"/>
    <property type="match status" value="1"/>
</dbReference>
<reference evidence="7" key="1">
    <citation type="journal article" date="2020" name="Stud. Mycol.">
        <title>101 Dothideomycetes genomes: a test case for predicting lifestyles and emergence of pathogens.</title>
        <authorList>
            <person name="Haridas S."/>
            <person name="Albert R."/>
            <person name="Binder M."/>
            <person name="Bloem J."/>
            <person name="Labutti K."/>
            <person name="Salamov A."/>
            <person name="Andreopoulos B."/>
            <person name="Baker S."/>
            <person name="Barry K."/>
            <person name="Bills G."/>
            <person name="Bluhm B."/>
            <person name="Cannon C."/>
            <person name="Castanera R."/>
            <person name="Culley D."/>
            <person name="Daum C."/>
            <person name="Ezra D."/>
            <person name="Gonzalez J."/>
            <person name="Henrissat B."/>
            <person name="Kuo A."/>
            <person name="Liang C."/>
            <person name="Lipzen A."/>
            <person name="Lutzoni F."/>
            <person name="Magnuson J."/>
            <person name="Mondo S."/>
            <person name="Nolan M."/>
            <person name="Ohm R."/>
            <person name="Pangilinan J."/>
            <person name="Park H.-J."/>
            <person name="Ramirez L."/>
            <person name="Alfaro M."/>
            <person name="Sun H."/>
            <person name="Tritt A."/>
            <person name="Yoshinaga Y."/>
            <person name="Zwiers L.-H."/>
            <person name="Turgeon B."/>
            <person name="Goodwin S."/>
            <person name="Spatafora J."/>
            <person name="Crous P."/>
            <person name="Grigoriev I."/>
        </authorList>
    </citation>
    <scope>NUCLEOTIDE SEQUENCE</scope>
    <source>
        <strain evidence="7">CBS 119925</strain>
    </source>
</reference>
<evidence type="ECO:0000256" key="5">
    <source>
        <dbReference type="PIRSR" id="PIRSR018169-1"/>
    </source>
</evidence>
<feature type="active site" description="Charge relay system" evidence="5">
    <location>
        <position position="368"/>
    </location>
</feature>
<organism evidence="7 8">
    <name type="scientific">Sporormia fimetaria CBS 119925</name>
    <dbReference type="NCBI Taxonomy" id="1340428"/>
    <lineage>
        <taxon>Eukaryota</taxon>
        <taxon>Fungi</taxon>
        <taxon>Dikarya</taxon>
        <taxon>Ascomycota</taxon>
        <taxon>Pezizomycotina</taxon>
        <taxon>Dothideomycetes</taxon>
        <taxon>Pleosporomycetidae</taxon>
        <taxon>Pleosporales</taxon>
        <taxon>Sporormiaceae</taxon>
        <taxon>Sporormia</taxon>
    </lineage>
</organism>
<evidence type="ECO:0000256" key="2">
    <source>
        <dbReference type="ARBA" id="ARBA00022963"/>
    </source>
</evidence>
<keyword evidence="8" id="KW-1185">Reference proteome</keyword>